<evidence type="ECO:0000313" key="1">
    <source>
        <dbReference type="EMBL" id="GFD27627.1"/>
    </source>
</evidence>
<name>A0A699UY24_TANCI</name>
<dbReference type="AlphaFoldDB" id="A0A699UY24"/>
<comment type="caution">
    <text evidence="1">The sequence shown here is derived from an EMBL/GenBank/DDBJ whole genome shotgun (WGS) entry which is preliminary data.</text>
</comment>
<proteinExistence type="predicted"/>
<gene>
    <name evidence="1" type="ORF">Tci_899596</name>
</gene>
<sequence length="96" mass="10163">HGPAAPGLVQAVEFLTFAQILKTLTDSLFGERRNPEALDWLAALGFMDNPALNDLALLSGVAAVDDFDMPASLADFNQQKYAAKRSVCGGENSLPG</sequence>
<dbReference type="EMBL" id="BKCJ011378486">
    <property type="protein sequence ID" value="GFD27627.1"/>
    <property type="molecule type" value="Genomic_DNA"/>
</dbReference>
<organism evidence="1">
    <name type="scientific">Tanacetum cinerariifolium</name>
    <name type="common">Dalmatian daisy</name>
    <name type="synonym">Chrysanthemum cinerariifolium</name>
    <dbReference type="NCBI Taxonomy" id="118510"/>
    <lineage>
        <taxon>Eukaryota</taxon>
        <taxon>Viridiplantae</taxon>
        <taxon>Streptophyta</taxon>
        <taxon>Embryophyta</taxon>
        <taxon>Tracheophyta</taxon>
        <taxon>Spermatophyta</taxon>
        <taxon>Magnoliopsida</taxon>
        <taxon>eudicotyledons</taxon>
        <taxon>Gunneridae</taxon>
        <taxon>Pentapetalae</taxon>
        <taxon>asterids</taxon>
        <taxon>campanulids</taxon>
        <taxon>Asterales</taxon>
        <taxon>Asteraceae</taxon>
        <taxon>Asteroideae</taxon>
        <taxon>Anthemideae</taxon>
        <taxon>Anthemidinae</taxon>
        <taxon>Tanacetum</taxon>
    </lineage>
</organism>
<accession>A0A699UY24</accession>
<feature type="non-terminal residue" evidence="1">
    <location>
        <position position="1"/>
    </location>
</feature>
<reference evidence="1" key="1">
    <citation type="journal article" date="2019" name="Sci. Rep.">
        <title>Draft genome of Tanacetum cinerariifolium, the natural source of mosquito coil.</title>
        <authorList>
            <person name="Yamashiro T."/>
            <person name="Shiraishi A."/>
            <person name="Satake H."/>
            <person name="Nakayama K."/>
        </authorList>
    </citation>
    <scope>NUCLEOTIDE SEQUENCE</scope>
</reference>
<protein>
    <submittedName>
        <fullName evidence="1">Uncharacterized protein</fullName>
    </submittedName>
</protein>